<keyword evidence="3" id="KW-0472">Membrane</keyword>
<name>A0A917E618_9HYPH</name>
<reference evidence="5" key="1">
    <citation type="journal article" date="2014" name="Int. J. Syst. Evol. Microbiol.">
        <title>Complete genome sequence of Corynebacterium casei LMG S-19264T (=DSM 44701T), isolated from a smear-ripened cheese.</title>
        <authorList>
            <consortium name="US DOE Joint Genome Institute (JGI-PGF)"/>
            <person name="Walter F."/>
            <person name="Albersmeier A."/>
            <person name="Kalinowski J."/>
            <person name="Ruckert C."/>
        </authorList>
    </citation>
    <scope>NUCLEOTIDE SEQUENCE</scope>
    <source>
        <strain evidence="5">CGMCC 1.15367</strain>
    </source>
</reference>
<keyword evidence="3" id="KW-0812">Transmembrane</keyword>
<gene>
    <name evidence="5" type="ORF">GCM10011390_27060</name>
</gene>
<feature type="transmembrane region" description="Helical" evidence="3">
    <location>
        <begin position="139"/>
        <end position="162"/>
    </location>
</feature>
<feature type="region of interest" description="Disordered" evidence="2">
    <location>
        <begin position="173"/>
        <end position="193"/>
    </location>
</feature>
<dbReference type="PANTHER" id="PTHR33741:SF5">
    <property type="entry name" value="TRANSMEMBRANE PROTEIN DDB_G0269096-RELATED"/>
    <property type="match status" value="1"/>
</dbReference>
<dbReference type="SMART" id="SM00116">
    <property type="entry name" value="CBS"/>
    <property type="match status" value="2"/>
</dbReference>
<dbReference type="InterPro" id="IPR000644">
    <property type="entry name" value="CBS_dom"/>
</dbReference>
<proteinExistence type="predicted"/>
<feature type="transmembrane region" description="Helical" evidence="3">
    <location>
        <begin position="47"/>
        <end position="67"/>
    </location>
</feature>
<dbReference type="EMBL" id="BMIQ01000004">
    <property type="protein sequence ID" value="GGE06540.1"/>
    <property type="molecule type" value="Genomic_DNA"/>
</dbReference>
<sequence length="387" mass="40171">MPIRLAAFLPAAAPISGRERLRSALGALVGLLATGVLSRLAVGEGTALPVLIAPMGASAVLLFAVPASPLAQPWSILGGNLVASLVGVTVARLVPDPFVAAALAGGLAIAAMMALRCLHPPSGAVALTAVLGGAAVRDLGYGFVLWPVLANSAILLGTALAFNNLAGRSYPHRPLEKAPDHGTADRPPTGRIGFSSDDLDAVLAEYDQLIDVDRGDLEAILRQAEIRSYRRRAGQARVAAVMSRDVVAIAPDASIGEALDLLRAHHIKVLPVTDETARVIGIVTQTDLLDKAAWDRRGPKLDLRHRLRLTLSRGRAPNGSVADIMTAPVRTLGPEALIADAVRLMASTGLHHLPVVEPDGRLAGIVSQSDLLVALLAEAAGRPSEPA</sequence>
<dbReference type="Proteomes" id="UP000644699">
    <property type="component" value="Unassembled WGS sequence"/>
</dbReference>
<dbReference type="InterPro" id="IPR058581">
    <property type="entry name" value="TM_HPP"/>
</dbReference>
<feature type="domain" description="CBS" evidence="4">
    <location>
        <begin position="242"/>
        <end position="303"/>
    </location>
</feature>
<protein>
    <submittedName>
        <fullName evidence="5">Membrane protein</fullName>
    </submittedName>
</protein>
<reference evidence="5" key="2">
    <citation type="submission" date="2020-09" db="EMBL/GenBank/DDBJ databases">
        <authorList>
            <person name="Sun Q."/>
            <person name="Zhou Y."/>
        </authorList>
    </citation>
    <scope>NUCLEOTIDE SEQUENCE</scope>
    <source>
        <strain evidence="5">CGMCC 1.15367</strain>
    </source>
</reference>
<organism evidence="5 6">
    <name type="scientific">Aureimonas endophytica</name>
    <dbReference type="NCBI Taxonomy" id="2027858"/>
    <lineage>
        <taxon>Bacteria</taxon>
        <taxon>Pseudomonadati</taxon>
        <taxon>Pseudomonadota</taxon>
        <taxon>Alphaproteobacteria</taxon>
        <taxon>Hyphomicrobiales</taxon>
        <taxon>Aurantimonadaceae</taxon>
        <taxon>Aureimonas</taxon>
    </lineage>
</organism>
<feature type="transmembrane region" description="Helical" evidence="3">
    <location>
        <begin position="74"/>
        <end position="94"/>
    </location>
</feature>
<evidence type="ECO:0000313" key="6">
    <source>
        <dbReference type="Proteomes" id="UP000644699"/>
    </source>
</evidence>
<keyword evidence="6" id="KW-1185">Reference proteome</keyword>
<dbReference type="Gene3D" id="3.10.580.10">
    <property type="entry name" value="CBS-domain"/>
    <property type="match status" value="1"/>
</dbReference>
<feature type="transmembrane region" description="Helical" evidence="3">
    <location>
        <begin position="21"/>
        <end position="41"/>
    </location>
</feature>
<dbReference type="RefSeq" id="WP_188909335.1">
    <property type="nucleotide sequence ID" value="NZ_BMIQ01000004.1"/>
</dbReference>
<evidence type="ECO:0000313" key="5">
    <source>
        <dbReference type="EMBL" id="GGE06540.1"/>
    </source>
</evidence>
<dbReference type="InterPro" id="IPR007065">
    <property type="entry name" value="HPP"/>
</dbReference>
<feature type="domain" description="CBS" evidence="4">
    <location>
        <begin position="325"/>
        <end position="384"/>
    </location>
</feature>
<accession>A0A917E618</accession>
<evidence type="ECO:0000259" key="4">
    <source>
        <dbReference type="PROSITE" id="PS51371"/>
    </source>
</evidence>
<dbReference type="Pfam" id="PF00571">
    <property type="entry name" value="CBS"/>
    <property type="match status" value="2"/>
</dbReference>
<dbReference type="AlphaFoldDB" id="A0A917E618"/>
<feature type="transmembrane region" description="Helical" evidence="3">
    <location>
        <begin position="100"/>
        <end position="118"/>
    </location>
</feature>
<feature type="compositionally biased region" description="Basic and acidic residues" evidence="2">
    <location>
        <begin position="173"/>
        <end position="184"/>
    </location>
</feature>
<evidence type="ECO:0000256" key="3">
    <source>
        <dbReference type="SAM" id="Phobius"/>
    </source>
</evidence>
<keyword evidence="1" id="KW-0129">CBS domain</keyword>
<dbReference type="PANTHER" id="PTHR33741">
    <property type="entry name" value="TRANSMEMBRANE PROTEIN DDB_G0269096-RELATED"/>
    <property type="match status" value="1"/>
</dbReference>
<keyword evidence="3" id="KW-1133">Transmembrane helix</keyword>
<evidence type="ECO:0000256" key="1">
    <source>
        <dbReference type="PROSITE-ProRule" id="PRU00703"/>
    </source>
</evidence>
<dbReference type="PROSITE" id="PS51371">
    <property type="entry name" value="CBS"/>
    <property type="match status" value="2"/>
</dbReference>
<dbReference type="CDD" id="cd04600">
    <property type="entry name" value="CBS_pair_HPP_assoc"/>
    <property type="match status" value="1"/>
</dbReference>
<dbReference type="Pfam" id="PF04982">
    <property type="entry name" value="TM_HPP"/>
    <property type="match status" value="1"/>
</dbReference>
<comment type="caution">
    <text evidence="5">The sequence shown here is derived from an EMBL/GenBank/DDBJ whole genome shotgun (WGS) entry which is preliminary data.</text>
</comment>
<dbReference type="SUPFAM" id="SSF54631">
    <property type="entry name" value="CBS-domain pair"/>
    <property type="match status" value="1"/>
</dbReference>
<evidence type="ECO:0000256" key="2">
    <source>
        <dbReference type="SAM" id="MobiDB-lite"/>
    </source>
</evidence>
<dbReference type="InterPro" id="IPR046342">
    <property type="entry name" value="CBS_dom_sf"/>
</dbReference>